<gene>
    <name evidence="2" type="ORF">LCGC14_2179140</name>
</gene>
<dbReference type="AlphaFoldDB" id="A0A0F9G0B9"/>
<accession>A0A0F9G0B9</accession>
<reference evidence="2" key="1">
    <citation type="journal article" date="2015" name="Nature">
        <title>Complex archaea that bridge the gap between prokaryotes and eukaryotes.</title>
        <authorList>
            <person name="Spang A."/>
            <person name="Saw J.H."/>
            <person name="Jorgensen S.L."/>
            <person name="Zaremba-Niedzwiedzka K."/>
            <person name="Martijn J."/>
            <person name="Lind A.E."/>
            <person name="van Eijk R."/>
            <person name="Schleper C."/>
            <person name="Guy L."/>
            <person name="Ettema T.J."/>
        </authorList>
    </citation>
    <scope>NUCLEOTIDE SEQUENCE</scope>
</reference>
<feature type="region of interest" description="Disordered" evidence="1">
    <location>
        <begin position="237"/>
        <end position="256"/>
    </location>
</feature>
<organism evidence="2">
    <name type="scientific">marine sediment metagenome</name>
    <dbReference type="NCBI Taxonomy" id="412755"/>
    <lineage>
        <taxon>unclassified sequences</taxon>
        <taxon>metagenomes</taxon>
        <taxon>ecological metagenomes</taxon>
    </lineage>
</organism>
<sequence>MDSKEKSLSENKLRDDAKALKETQYVEEIREMLRRFEVPEEKILDIEKDDNIPKLMEAKELVKRLGGTELFEREDNGEYKVYAKITAISVLSASVGIMSDLGIGFKATPYFAGVSTWLGVPIASLRRWWDNQSIILREQISIGSAAVQRITLKQLELAELYTDGLKLTKDQIAELAKTPKGINVMMKAAGQALYIAKFLTAQGDAIAQTDRVKTVQDVGAKHGVTILMPIEIVEPVKKHKKQQGKGTDGNDVTDRG</sequence>
<comment type="caution">
    <text evidence="2">The sequence shown here is derived from an EMBL/GenBank/DDBJ whole genome shotgun (WGS) entry which is preliminary data.</text>
</comment>
<protein>
    <submittedName>
        <fullName evidence="2">Uncharacterized protein</fullName>
    </submittedName>
</protein>
<evidence type="ECO:0000313" key="2">
    <source>
        <dbReference type="EMBL" id="KKL63040.1"/>
    </source>
</evidence>
<name>A0A0F9G0B9_9ZZZZ</name>
<dbReference type="EMBL" id="LAZR01028298">
    <property type="protein sequence ID" value="KKL63040.1"/>
    <property type="molecule type" value="Genomic_DNA"/>
</dbReference>
<evidence type="ECO:0000256" key="1">
    <source>
        <dbReference type="SAM" id="MobiDB-lite"/>
    </source>
</evidence>
<proteinExistence type="predicted"/>